<sequence length="378" mass="41437">MSTRVNTINSIFPLVIHGYLRPAAAKHAQSIIILRSVTLGIFCFDTAMGAYKIAKGAYSVPGLFLRRQQAGSEVPKSLAKSVDWERVGLAVCWAMTRASALAWIWSSINFSLKEYPHGSCTSVVQAIMAAELLSVIMPTILALWSVGTSRVDLRCPLNWHLSLIASLLLSFGWLVARCVKVSGFDMVQGIGFCGWIDDSSTLHGSSISQILFWNILLAYLVILSRRQQNPWGTRSTVQGARGLVQFAGLFGPLPPFSVYIPVVVICSCHLAQHVLMTGPPESSAISHQAEARRSESTLNSRKEEGEVGQDRGKDTDFATIKPIEHDRMIESKHTFSSKAVSRRPGTAVSQAPTGSMKKTSFQKEQSKALDLADRLLIY</sequence>
<organism evidence="1 2">
    <name type="scientific">Violaceomyces palustris</name>
    <dbReference type="NCBI Taxonomy" id="1673888"/>
    <lineage>
        <taxon>Eukaryota</taxon>
        <taxon>Fungi</taxon>
        <taxon>Dikarya</taxon>
        <taxon>Basidiomycota</taxon>
        <taxon>Ustilaginomycotina</taxon>
        <taxon>Ustilaginomycetes</taxon>
        <taxon>Violaceomycetales</taxon>
        <taxon>Violaceomycetaceae</taxon>
        <taxon>Violaceomyces</taxon>
    </lineage>
</organism>
<keyword evidence="2" id="KW-1185">Reference proteome</keyword>
<evidence type="ECO:0000313" key="2">
    <source>
        <dbReference type="Proteomes" id="UP000245626"/>
    </source>
</evidence>
<reference evidence="1 2" key="1">
    <citation type="journal article" date="2018" name="Mol. Biol. Evol.">
        <title>Broad Genomic Sampling Reveals a Smut Pathogenic Ancestry of the Fungal Clade Ustilaginomycotina.</title>
        <authorList>
            <person name="Kijpornyongpan T."/>
            <person name="Mondo S.J."/>
            <person name="Barry K."/>
            <person name="Sandor L."/>
            <person name="Lee J."/>
            <person name="Lipzen A."/>
            <person name="Pangilinan J."/>
            <person name="LaButti K."/>
            <person name="Hainaut M."/>
            <person name="Henrissat B."/>
            <person name="Grigoriev I.V."/>
            <person name="Spatafora J.W."/>
            <person name="Aime M.C."/>
        </authorList>
    </citation>
    <scope>NUCLEOTIDE SEQUENCE [LARGE SCALE GENOMIC DNA]</scope>
    <source>
        <strain evidence="1 2">SA 807</strain>
    </source>
</reference>
<evidence type="ECO:0000313" key="1">
    <source>
        <dbReference type="EMBL" id="PWN54428.1"/>
    </source>
</evidence>
<protein>
    <submittedName>
        <fullName evidence="1">Uncharacterized protein</fullName>
    </submittedName>
</protein>
<dbReference type="EMBL" id="KZ819685">
    <property type="protein sequence ID" value="PWN54428.1"/>
    <property type="molecule type" value="Genomic_DNA"/>
</dbReference>
<proteinExistence type="predicted"/>
<dbReference type="Proteomes" id="UP000245626">
    <property type="component" value="Unassembled WGS sequence"/>
</dbReference>
<accession>A0ACD0P8D5</accession>
<name>A0ACD0P8D5_9BASI</name>
<gene>
    <name evidence="1" type="ORF">IE53DRAFT_359208</name>
</gene>